<organism evidence="2 3">
    <name type="scientific">Datura stramonium</name>
    <name type="common">Jimsonweed</name>
    <name type="synonym">Common thornapple</name>
    <dbReference type="NCBI Taxonomy" id="4076"/>
    <lineage>
        <taxon>Eukaryota</taxon>
        <taxon>Viridiplantae</taxon>
        <taxon>Streptophyta</taxon>
        <taxon>Embryophyta</taxon>
        <taxon>Tracheophyta</taxon>
        <taxon>Spermatophyta</taxon>
        <taxon>Magnoliopsida</taxon>
        <taxon>eudicotyledons</taxon>
        <taxon>Gunneridae</taxon>
        <taxon>Pentapetalae</taxon>
        <taxon>asterids</taxon>
        <taxon>lamiids</taxon>
        <taxon>Solanales</taxon>
        <taxon>Solanaceae</taxon>
        <taxon>Solanoideae</taxon>
        <taxon>Datureae</taxon>
        <taxon>Datura</taxon>
    </lineage>
</organism>
<dbReference type="PANTHER" id="PTHR32108">
    <property type="entry name" value="DNA-DIRECTED RNA POLYMERASE SUBUNIT ALPHA"/>
    <property type="match status" value="1"/>
</dbReference>
<evidence type="ECO:0000313" key="3">
    <source>
        <dbReference type="Proteomes" id="UP000823775"/>
    </source>
</evidence>
<reference evidence="2 3" key="1">
    <citation type="journal article" date="2021" name="BMC Genomics">
        <title>Datura genome reveals duplications of psychoactive alkaloid biosynthetic genes and high mutation rate following tissue culture.</title>
        <authorList>
            <person name="Rajewski A."/>
            <person name="Carter-House D."/>
            <person name="Stajich J."/>
            <person name="Litt A."/>
        </authorList>
    </citation>
    <scope>NUCLEOTIDE SEQUENCE [LARGE SCALE GENOMIC DNA]</scope>
    <source>
        <strain evidence="2">AR-01</strain>
    </source>
</reference>
<dbReference type="EMBL" id="JACEIK010000076">
    <property type="protein sequence ID" value="MCD7448923.1"/>
    <property type="molecule type" value="Genomic_DNA"/>
</dbReference>
<evidence type="ECO:0000313" key="2">
    <source>
        <dbReference type="EMBL" id="MCD7448923.1"/>
    </source>
</evidence>
<dbReference type="Proteomes" id="UP000823775">
    <property type="component" value="Unassembled WGS sequence"/>
</dbReference>
<comment type="caution">
    <text evidence="2">The sequence shown here is derived from an EMBL/GenBank/DDBJ whole genome shotgun (WGS) entry which is preliminary data.</text>
</comment>
<accession>A0ABS8RQ33</accession>
<sequence length="245" mass="28364">MVVSGGVLVGEEEDEGEEKRRRVSRCLSLDGGDRSNGRERESCDAEVTERGKWRLEASRIHPPLAKRELISTFIRIQEGIYLGKFLGACPRSFPELIEHVKEIEDSIQAKKIIDDPNSLYLFQEMPSDSRQSKKRKSRDYTQLMELLSSIFFRLHADGMIKPRKEEVVDPTHPKFDLSKRSAFHSNAQGHDIEEHMTLKHKVQNLIDANKLKEYQSKKRNTPLISNKEKRSSVGEFLQKSRRFNK</sequence>
<proteinExistence type="predicted"/>
<evidence type="ECO:0000256" key="1">
    <source>
        <dbReference type="SAM" id="MobiDB-lite"/>
    </source>
</evidence>
<dbReference type="PANTHER" id="PTHR32108:SF9">
    <property type="entry name" value="REVERSE TRANSCRIPTASE RNASE H-LIKE DOMAIN-CONTAINING PROTEIN"/>
    <property type="match status" value="1"/>
</dbReference>
<feature type="region of interest" description="Disordered" evidence="1">
    <location>
        <begin position="210"/>
        <end position="245"/>
    </location>
</feature>
<feature type="region of interest" description="Disordered" evidence="1">
    <location>
        <begin position="1"/>
        <end position="23"/>
    </location>
</feature>
<name>A0ABS8RQ33_DATST</name>
<protein>
    <submittedName>
        <fullName evidence="2">Uncharacterized protein</fullName>
    </submittedName>
</protein>
<keyword evidence="3" id="KW-1185">Reference proteome</keyword>
<gene>
    <name evidence="2" type="ORF">HAX54_047262</name>
</gene>